<proteinExistence type="predicted"/>
<feature type="domain" description="Metallo-beta-lactamase" evidence="1">
    <location>
        <begin position="23"/>
        <end position="188"/>
    </location>
</feature>
<dbReference type="Proteomes" id="UP000533476">
    <property type="component" value="Unassembled WGS sequence"/>
</dbReference>
<comment type="caution">
    <text evidence="2">The sequence shown here is derived from an EMBL/GenBank/DDBJ whole genome shotgun (WGS) entry which is preliminary data.</text>
</comment>
<protein>
    <submittedName>
        <fullName evidence="2">MBL fold metallo-hydrolase</fullName>
    </submittedName>
</protein>
<reference evidence="2 3" key="1">
    <citation type="submission" date="2020-04" db="EMBL/GenBank/DDBJ databases">
        <authorList>
            <person name="Zhang R."/>
            <person name="Schippers A."/>
        </authorList>
    </citation>
    <scope>NUCLEOTIDE SEQUENCE [LARGE SCALE GENOMIC DNA]</scope>
    <source>
        <strain evidence="2 3">DSM 109850</strain>
    </source>
</reference>
<name>A0A7Y0Q1Q8_9FIRM</name>
<dbReference type="InterPro" id="IPR050662">
    <property type="entry name" value="Sec-metab_biosynth-thioest"/>
</dbReference>
<dbReference type="PANTHER" id="PTHR23131">
    <property type="entry name" value="ENDORIBONUCLEASE LACTB2"/>
    <property type="match status" value="1"/>
</dbReference>
<dbReference type="Gene3D" id="1.10.10.10">
    <property type="entry name" value="Winged helix-like DNA-binding domain superfamily/Winged helix DNA-binding domain"/>
    <property type="match status" value="1"/>
</dbReference>
<gene>
    <name evidence="2" type="ORF">HIJ39_01800</name>
</gene>
<evidence type="ECO:0000313" key="2">
    <source>
        <dbReference type="EMBL" id="NMP21091.1"/>
    </source>
</evidence>
<organism evidence="2 3">
    <name type="scientific">Sulfobacillus harzensis</name>
    <dbReference type="NCBI Taxonomy" id="2729629"/>
    <lineage>
        <taxon>Bacteria</taxon>
        <taxon>Bacillati</taxon>
        <taxon>Bacillota</taxon>
        <taxon>Clostridia</taxon>
        <taxon>Eubacteriales</taxon>
        <taxon>Clostridiales Family XVII. Incertae Sedis</taxon>
        <taxon>Sulfobacillus</taxon>
    </lineage>
</organism>
<dbReference type="Gene3D" id="3.60.15.10">
    <property type="entry name" value="Ribonuclease Z/Hydroxyacylglutathione hydrolase-like"/>
    <property type="match status" value="1"/>
</dbReference>
<dbReference type="InterPro" id="IPR001279">
    <property type="entry name" value="Metallo-B-lactamas"/>
</dbReference>
<dbReference type="EMBL" id="JABBVZ010000004">
    <property type="protein sequence ID" value="NMP21091.1"/>
    <property type="molecule type" value="Genomic_DNA"/>
</dbReference>
<dbReference type="RefSeq" id="WP_169096089.1">
    <property type="nucleotide sequence ID" value="NZ_JABBVZ010000004.1"/>
</dbReference>
<accession>A0A7Y0Q1Q8</accession>
<dbReference type="GO" id="GO:0016787">
    <property type="term" value="F:hydrolase activity"/>
    <property type="evidence" value="ECO:0007669"/>
    <property type="project" value="UniProtKB-KW"/>
</dbReference>
<dbReference type="SUPFAM" id="SSF56281">
    <property type="entry name" value="Metallo-hydrolase/oxidoreductase"/>
    <property type="match status" value="1"/>
</dbReference>
<dbReference type="PANTHER" id="PTHR23131:SF0">
    <property type="entry name" value="ENDORIBONUCLEASE LACTB2"/>
    <property type="match status" value="1"/>
</dbReference>
<keyword evidence="3" id="KW-1185">Reference proteome</keyword>
<dbReference type="SMART" id="SM00849">
    <property type="entry name" value="Lactamase_B"/>
    <property type="match status" value="1"/>
</dbReference>
<dbReference type="Pfam" id="PF00753">
    <property type="entry name" value="Lactamase_B"/>
    <property type="match status" value="1"/>
</dbReference>
<evidence type="ECO:0000259" key="1">
    <source>
        <dbReference type="SMART" id="SM00849"/>
    </source>
</evidence>
<sequence length="276" mass="30799">MEQVVPGVYRSIVPSHTLAPYTATNCYWVGGRRQVVLIDAGDGDEPGRTVLEADWRDLGSPEVVAIFATHRHGDHTGGAAWAHQRFGAPLYLQNRDLTPALAEQAPWQHFSDRDFRVEGMILNVLEAPGHTPGQWNFYLPETRGLIAGDNVLGNTTAVVAPPEGHLGDYLATLDRLLAMQPAWIGPGHGDLIVDGATRIQTYLDHRRERIAQLLAMLRQGPQTVHSLAEELYPPAQRAAGEWMVRSHLQFFEQQGWVQARDEEFWIAKDGLDDFSR</sequence>
<evidence type="ECO:0000313" key="3">
    <source>
        <dbReference type="Proteomes" id="UP000533476"/>
    </source>
</evidence>
<dbReference type="InterPro" id="IPR036388">
    <property type="entry name" value="WH-like_DNA-bd_sf"/>
</dbReference>
<keyword evidence="2" id="KW-0378">Hydrolase</keyword>
<dbReference type="AlphaFoldDB" id="A0A7Y0Q1Q8"/>
<dbReference type="InterPro" id="IPR036866">
    <property type="entry name" value="RibonucZ/Hydroxyglut_hydro"/>
</dbReference>